<dbReference type="GO" id="GO:0003725">
    <property type="term" value="F:double-stranded RNA binding"/>
    <property type="evidence" value="ECO:0007669"/>
    <property type="project" value="TreeGrafter"/>
</dbReference>
<sequence length="320" mass="34689">MAGRRGAAAKVQMQQVVEPMEQEPTRKRPWEKVDADGNKIKRKKVPGAKNIRIRKHVQPRNALSCLNELVPGVVFNTEQEGGLGQQFGVSVNIEGETYQGYGVSKQIARQNAAEAALVSFVKPPVPKAGPGEENEKAEDKTPWATLASFAMYKLFNDWKDGRIGTSSAAAFPAGLPQNPGFDLRNTLSRKVTEGLHNQVTLTGTVVSNDAVIQHLGTPAAGGIKSPEVKAPGGMKPAKQLPDNAGQVHPVMILHQMRPGIQYSTNKTTGEDNMPYFYVSVSIEGQEFTGEGPNLKKAKFHLARDAMYALFGVESTFELPA</sequence>
<dbReference type="PANTHER" id="PTHR10910:SF62">
    <property type="entry name" value="AT07585P-RELATED"/>
    <property type="match status" value="1"/>
</dbReference>
<protein>
    <recommendedName>
        <fullName evidence="3">DRBM domain-containing protein</fullName>
    </recommendedName>
</protein>
<feature type="compositionally biased region" description="Basic and acidic residues" evidence="2">
    <location>
        <begin position="23"/>
        <end position="39"/>
    </location>
</feature>
<proteinExistence type="predicted"/>
<gene>
    <name evidence="4" type="ORF">MNOR_LOCUS7293</name>
</gene>
<keyword evidence="5" id="KW-1185">Reference proteome</keyword>
<dbReference type="GO" id="GO:0006382">
    <property type="term" value="P:adenosine to inosine editing"/>
    <property type="evidence" value="ECO:0007669"/>
    <property type="project" value="TreeGrafter"/>
</dbReference>
<evidence type="ECO:0000313" key="5">
    <source>
        <dbReference type="Proteomes" id="UP001497623"/>
    </source>
</evidence>
<dbReference type="EMBL" id="CAXKWB010003169">
    <property type="protein sequence ID" value="CAL4068491.1"/>
    <property type="molecule type" value="Genomic_DNA"/>
</dbReference>
<evidence type="ECO:0000313" key="4">
    <source>
        <dbReference type="EMBL" id="CAL4068491.1"/>
    </source>
</evidence>
<dbReference type="PROSITE" id="PS50137">
    <property type="entry name" value="DS_RBD"/>
    <property type="match status" value="2"/>
</dbReference>
<dbReference type="GO" id="GO:0005737">
    <property type="term" value="C:cytoplasm"/>
    <property type="evidence" value="ECO:0007669"/>
    <property type="project" value="TreeGrafter"/>
</dbReference>
<dbReference type="Gene3D" id="3.30.160.20">
    <property type="match status" value="2"/>
</dbReference>
<keyword evidence="1" id="KW-0694">RNA-binding</keyword>
<reference evidence="4 5" key="1">
    <citation type="submission" date="2024-05" db="EMBL/GenBank/DDBJ databases">
        <authorList>
            <person name="Wallberg A."/>
        </authorList>
    </citation>
    <scope>NUCLEOTIDE SEQUENCE [LARGE SCALE GENOMIC DNA]</scope>
</reference>
<dbReference type="GO" id="GO:0008251">
    <property type="term" value="F:tRNA-specific adenosine deaminase activity"/>
    <property type="evidence" value="ECO:0007669"/>
    <property type="project" value="TreeGrafter"/>
</dbReference>
<dbReference type="GO" id="GO:0003726">
    <property type="term" value="F:double-stranded RNA adenosine deaminase activity"/>
    <property type="evidence" value="ECO:0007669"/>
    <property type="project" value="TreeGrafter"/>
</dbReference>
<feature type="region of interest" description="Disordered" evidence="2">
    <location>
        <begin position="1"/>
        <end position="41"/>
    </location>
</feature>
<comment type="caution">
    <text evidence="4">The sequence shown here is derived from an EMBL/GenBank/DDBJ whole genome shotgun (WGS) entry which is preliminary data.</text>
</comment>
<dbReference type="GO" id="GO:0006396">
    <property type="term" value="P:RNA processing"/>
    <property type="evidence" value="ECO:0007669"/>
    <property type="project" value="TreeGrafter"/>
</dbReference>
<name>A0AAV2Q4A5_MEGNR</name>
<organism evidence="4 5">
    <name type="scientific">Meganyctiphanes norvegica</name>
    <name type="common">Northern krill</name>
    <name type="synonym">Thysanopoda norvegica</name>
    <dbReference type="NCBI Taxonomy" id="48144"/>
    <lineage>
        <taxon>Eukaryota</taxon>
        <taxon>Metazoa</taxon>
        <taxon>Ecdysozoa</taxon>
        <taxon>Arthropoda</taxon>
        <taxon>Crustacea</taxon>
        <taxon>Multicrustacea</taxon>
        <taxon>Malacostraca</taxon>
        <taxon>Eumalacostraca</taxon>
        <taxon>Eucarida</taxon>
        <taxon>Euphausiacea</taxon>
        <taxon>Euphausiidae</taxon>
        <taxon>Meganyctiphanes</taxon>
    </lineage>
</organism>
<accession>A0AAV2Q4A5</accession>
<evidence type="ECO:0000259" key="3">
    <source>
        <dbReference type="PROSITE" id="PS50137"/>
    </source>
</evidence>
<dbReference type="Pfam" id="PF00035">
    <property type="entry name" value="dsrm"/>
    <property type="match status" value="2"/>
</dbReference>
<evidence type="ECO:0000256" key="1">
    <source>
        <dbReference type="PROSITE-ProRule" id="PRU00266"/>
    </source>
</evidence>
<dbReference type="PANTHER" id="PTHR10910">
    <property type="entry name" value="EUKARYOTE SPECIFIC DSRNA BINDING PROTEIN"/>
    <property type="match status" value="1"/>
</dbReference>
<dbReference type="InterPro" id="IPR014720">
    <property type="entry name" value="dsRBD_dom"/>
</dbReference>
<evidence type="ECO:0000256" key="2">
    <source>
        <dbReference type="SAM" id="MobiDB-lite"/>
    </source>
</evidence>
<dbReference type="AlphaFoldDB" id="A0AAV2Q4A5"/>
<feature type="domain" description="DRBM" evidence="3">
    <location>
        <begin position="235"/>
        <end position="311"/>
    </location>
</feature>
<dbReference type="SMART" id="SM00358">
    <property type="entry name" value="DSRM"/>
    <property type="match status" value="2"/>
</dbReference>
<dbReference type="GO" id="GO:0005730">
    <property type="term" value="C:nucleolus"/>
    <property type="evidence" value="ECO:0007669"/>
    <property type="project" value="TreeGrafter"/>
</dbReference>
<dbReference type="Proteomes" id="UP001497623">
    <property type="component" value="Unassembled WGS sequence"/>
</dbReference>
<dbReference type="SUPFAM" id="SSF54768">
    <property type="entry name" value="dsRNA-binding domain-like"/>
    <property type="match status" value="2"/>
</dbReference>
<feature type="domain" description="DRBM" evidence="3">
    <location>
        <begin position="85"/>
        <end position="122"/>
    </location>
</feature>